<protein>
    <submittedName>
        <fullName evidence="1">Uncharacterized protein</fullName>
    </submittedName>
</protein>
<organism evidence="1 2">
    <name type="scientific">Malassezia cuniculi</name>
    <dbReference type="NCBI Taxonomy" id="948313"/>
    <lineage>
        <taxon>Eukaryota</taxon>
        <taxon>Fungi</taxon>
        <taxon>Dikarya</taxon>
        <taxon>Basidiomycota</taxon>
        <taxon>Ustilaginomycotina</taxon>
        <taxon>Malasseziomycetes</taxon>
        <taxon>Malasseziales</taxon>
        <taxon>Malasseziaceae</taxon>
        <taxon>Malassezia</taxon>
    </lineage>
</organism>
<dbReference type="Proteomes" id="UP001219933">
    <property type="component" value="Chromosome 4"/>
</dbReference>
<dbReference type="EMBL" id="CP119880">
    <property type="protein sequence ID" value="WFD35986.1"/>
    <property type="molecule type" value="Genomic_DNA"/>
</dbReference>
<proteinExistence type="predicted"/>
<reference evidence="1" key="1">
    <citation type="submission" date="2023-03" db="EMBL/GenBank/DDBJ databases">
        <title>Mating type loci evolution in Malassezia.</title>
        <authorList>
            <person name="Coelho M.A."/>
        </authorList>
    </citation>
    <scope>NUCLEOTIDE SEQUENCE</scope>
    <source>
        <strain evidence="1">CBS 11721</strain>
    </source>
</reference>
<gene>
    <name evidence="1" type="ORF">MCUN1_002857</name>
</gene>
<evidence type="ECO:0000313" key="1">
    <source>
        <dbReference type="EMBL" id="WFD35986.1"/>
    </source>
</evidence>
<evidence type="ECO:0000313" key="2">
    <source>
        <dbReference type="Proteomes" id="UP001219933"/>
    </source>
</evidence>
<dbReference type="InterPro" id="IPR012677">
    <property type="entry name" value="Nucleotide-bd_a/b_plait_sf"/>
</dbReference>
<sequence>MSSLALNLPLVSPLATRILELKGFSLALRTRDIHALLRPWEDEKGGYRIKWVDDETAYLVFADAGVAKHAYLRITSTPPNILRYDYTGDFTGDAWEHVGDRMVENMYATVTPYTGPDAANIIAVTSNATSRRTSGAYKARSPMRSTPSASLSEDVFLKVDSSA</sequence>
<keyword evidence="2" id="KW-1185">Reference proteome</keyword>
<dbReference type="Gene3D" id="3.30.70.330">
    <property type="match status" value="1"/>
</dbReference>
<dbReference type="AlphaFoldDB" id="A0AAF0JCJ7"/>
<name>A0AAF0JCJ7_9BASI</name>
<accession>A0AAF0JCJ7</accession>